<proteinExistence type="predicted"/>
<feature type="signal peptide" evidence="1">
    <location>
        <begin position="1"/>
        <end position="21"/>
    </location>
</feature>
<sequence>MLKFLLGVAVGGVLAVTVSQAADTFVQLADYLPEEVRSALLELEEG</sequence>
<evidence type="ECO:0000313" key="2">
    <source>
        <dbReference type="EMBL" id="SFC90840.1"/>
    </source>
</evidence>
<accession>A0A1I1NAS8</accession>
<name>A0A1I1NAS8_9GAMM</name>
<dbReference type="AlphaFoldDB" id="A0A1I1NAS8"/>
<dbReference type="STRING" id="1123397.SAMN05660831_00044"/>
<dbReference type="RefSeq" id="WP_159432959.1">
    <property type="nucleotide sequence ID" value="NZ_FOMJ01000001.1"/>
</dbReference>
<gene>
    <name evidence="2" type="ORF">SAMN05660831_00044</name>
</gene>
<keyword evidence="1" id="KW-0732">Signal</keyword>
<protein>
    <submittedName>
        <fullName evidence="2">Uncharacterized protein</fullName>
    </submittedName>
</protein>
<evidence type="ECO:0000313" key="3">
    <source>
        <dbReference type="Proteomes" id="UP000198611"/>
    </source>
</evidence>
<organism evidence="2 3">
    <name type="scientific">Thiohalospira halophila DSM 15071</name>
    <dbReference type="NCBI Taxonomy" id="1123397"/>
    <lineage>
        <taxon>Bacteria</taxon>
        <taxon>Pseudomonadati</taxon>
        <taxon>Pseudomonadota</taxon>
        <taxon>Gammaproteobacteria</taxon>
        <taxon>Thiohalospirales</taxon>
        <taxon>Thiohalospiraceae</taxon>
        <taxon>Thiohalospira</taxon>
    </lineage>
</organism>
<evidence type="ECO:0000256" key="1">
    <source>
        <dbReference type="SAM" id="SignalP"/>
    </source>
</evidence>
<dbReference type="EMBL" id="FOMJ01000001">
    <property type="protein sequence ID" value="SFC90840.1"/>
    <property type="molecule type" value="Genomic_DNA"/>
</dbReference>
<keyword evidence="3" id="KW-1185">Reference proteome</keyword>
<dbReference type="Proteomes" id="UP000198611">
    <property type="component" value="Unassembled WGS sequence"/>
</dbReference>
<reference evidence="2 3" key="1">
    <citation type="submission" date="2016-10" db="EMBL/GenBank/DDBJ databases">
        <authorList>
            <person name="de Groot N.N."/>
        </authorList>
    </citation>
    <scope>NUCLEOTIDE SEQUENCE [LARGE SCALE GENOMIC DNA]</scope>
    <source>
        <strain evidence="2 3">HL3</strain>
    </source>
</reference>
<feature type="chain" id="PRO_5011761470" evidence="1">
    <location>
        <begin position="22"/>
        <end position="46"/>
    </location>
</feature>